<keyword evidence="1" id="KW-1133">Transmembrane helix</keyword>
<proteinExistence type="predicted"/>
<dbReference type="RefSeq" id="WP_327617024.1">
    <property type="nucleotide sequence ID" value="NZ_JAYWTM010000001.1"/>
</dbReference>
<evidence type="ECO:0000313" key="3">
    <source>
        <dbReference type="Proteomes" id="UP001309705"/>
    </source>
</evidence>
<comment type="caution">
    <text evidence="2">The sequence shown here is derived from an EMBL/GenBank/DDBJ whole genome shotgun (WGS) entry which is preliminary data.</text>
</comment>
<dbReference type="EMBL" id="JAYWTM010000001">
    <property type="protein sequence ID" value="MEC5341917.1"/>
    <property type="molecule type" value="Genomic_DNA"/>
</dbReference>
<gene>
    <name evidence="2" type="ORF">VSX58_04710</name>
</gene>
<evidence type="ECO:0000256" key="1">
    <source>
        <dbReference type="SAM" id="Phobius"/>
    </source>
</evidence>
<reference evidence="2 3" key="1">
    <citation type="journal article" date="2017" name="Int. J. Syst. Evol. Microbiol.">
        <title>Brenneria populi subsp. brevivirga subsp. nov. isolated from symptomatic bark of Populus x euramericana canker, and description of Brenneria populi subsp. populi subsp. nov.</title>
        <authorList>
            <person name="Zheng M.H."/>
            <person name="Piao C.G."/>
            <person name="Xue H."/>
            <person name="Guo M.W."/>
            <person name="Li Y."/>
        </authorList>
    </citation>
    <scope>NUCLEOTIDE SEQUENCE [LARGE SCALE GENOMIC DNA]</scope>
    <source>
        <strain evidence="2 3">D9-5</strain>
    </source>
</reference>
<accession>A0ABU6JMW9</accession>
<organism evidence="2 3">
    <name type="scientific">Brenneria populi</name>
    <dbReference type="NCBI Taxonomy" id="1505588"/>
    <lineage>
        <taxon>Bacteria</taxon>
        <taxon>Pseudomonadati</taxon>
        <taxon>Pseudomonadota</taxon>
        <taxon>Gammaproteobacteria</taxon>
        <taxon>Enterobacterales</taxon>
        <taxon>Pectobacteriaceae</taxon>
        <taxon>Brenneria</taxon>
    </lineage>
</organism>
<dbReference type="Proteomes" id="UP001309705">
    <property type="component" value="Unassembled WGS sequence"/>
</dbReference>
<protein>
    <submittedName>
        <fullName evidence="2">Uncharacterized protein</fullName>
    </submittedName>
</protein>
<keyword evidence="1" id="KW-0812">Transmembrane</keyword>
<keyword evidence="1" id="KW-0472">Membrane</keyword>
<keyword evidence="3" id="KW-1185">Reference proteome</keyword>
<name>A0ABU6JMW9_9GAMM</name>
<sequence length="96" mass="10869">MVVSFWGLNSQNRNAGSLTRRSEGFPRHQFSTLYRSLLPPLSLILLDRFTPHSLFRRAGFYIIPACVLFIPFVIGLIRKPTSFVSETSRAAGQRGK</sequence>
<feature type="transmembrane region" description="Helical" evidence="1">
    <location>
        <begin position="58"/>
        <end position="77"/>
    </location>
</feature>
<evidence type="ECO:0000313" key="2">
    <source>
        <dbReference type="EMBL" id="MEC5341917.1"/>
    </source>
</evidence>